<evidence type="ECO:0000256" key="1">
    <source>
        <dbReference type="ARBA" id="ARBA00005968"/>
    </source>
</evidence>
<feature type="binding site" evidence="8">
    <location>
        <position position="480"/>
    </location>
    <ligand>
        <name>Ca(2+)</name>
        <dbReference type="ChEBI" id="CHEBI:29108"/>
    </ligand>
</feature>
<evidence type="ECO:0000256" key="4">
    <source>
        <dbReference type="ARBA" id="ARBA00022837"/>
    </source>
</evidence>
<feature type="region of interest" description="Disordered" evidence="9">
    <location>
        <begin position="520"/>
        <end position="539"/>
    </location>
</feature>
<evidence type="ECO:0000256" key="5">
    <source>
        <dbReference type="ARBA" id="ARBA00023315"/>
    </source>
</evidence>
<dbReference type="GO" id="GO:0003810">
    <property type="term" value="F:protein-glutamine gamma-glutamyltransferase activity"/>
    <property type="evidence" value="ECO:0007669"/>
    <property type="project" value="UniProtKB-EC"/>
</dbReference>
<evidence type="ECO:0000256" key="2">
    <source>
        <dbReference type="ARBA" id="ARBA00022679"/>
    </source>
</evidence>
<feature type="region of interest" description="Disordered" evidence="9">
    <location>
        <begin position="622"/>
        <end position="649"/>
    </location>
</feature>
<feature type="binding site" evidence="8">
    <location>
        <position position="434"/>
    </location>
    <ligand>
        <name>Ca(2+)</name>
        <dbReference type="ChEBI" id="CHEBI:29108"/>
    </ligand>
</feature>
<dbReference type="InterPro" id="IPR001102">
    <property type="entry name" value="Transglutaminase_N"/>
</dbReference>
<dbReference type="InterPro" id="IPR036985">
    <property type="entry name" value="Transglutaminase-like_sf"/>
</dbReference>
<feature type="active site" evidence="7">
    <location>
        <position position="392"/>
    </location>
</feature>
<feature type="region of interest" description="Disordered" evidence="9">
    <location>
        <begin position="110"/>
        <end position="133"/>
    </location>
</feature>
<evidence type="ECO:0000256" key="8">
    <source>
        <dbReference type="PIRSR" id="PIRSR000459-2"/>
    </source>
</evidence>
<reference evidence="11" key="1">
    <citation type="submission" date="2025-08" db="UniProtKB">
        <authorList>
            <consortium name="Ensembl"/>
        </authorList>
    </citation>
    <scope>IDENTIFICATION</scope>
</reference>
<evidence type="ECO:0000313" key="11">
    <source>
        <dbReference type="Ensembl" id="ENSVKKP00000013772.1"/>
    </source>
</evidence>
<dbReference type="InterPro" id="IPR050779">
    <property type="entry name" value="Transglutaminase"/>
</dbReference>
<dbReference type="EC" id="2.3.2.13" evidence="6"/>
<keyword evidence="3 8" id="KW-0479">Metal-binding</keyword>
<feature type="region of interest" description="Disordered" evidence="9">
    <location>
        <begin position="1"/>
        <end position="38"/>
    </location>
</feature>
<evidence type="ECO:0000259" key="10">
    <source>
        <dbReference type="SMART" id="SM00460"/>
    </source>
</evidence>
<dbReference type="AlphaFoldDB" id="A0A8D2KXP9"/>
<organism evidence="11 12">
    <name type="scientific">Varanus komodoensis</name>
    <name type="common">Komodo dragon</name>
    <dbReference type="NCBI Taxonomy" id="61221"/>
    <lineage>
        <taxon>Eukaryota</taxon>
        <taxon>Metazoa</taxon>
        <taxon>Chordata</taxon>
        <taxon>Craniata</taxon>
        <taxon>Vertebrata</taxon>
        <taxon>Euteleostomi</taxon>
        <taxon>Lepidosauria</taxon>
        <taxon>Squamata</taxon>
        <taxon>Bifurcata</taxon>
        <taxon>Unidentata</taxon>
        <taxon>Episquamata</taxon>
        <taxon>Toxicofera</taxon>
        <taxon>Anguimorpha</taxon>
        <taxon>Paleoanguimorpha</taxon>
        <taxon>Varanoidea</taxon>
        <taxon>Varanidae</taxon>
        <taxon>Varanus</taxon>
    </lineage>
</organism>
<dbReference type="Gene3D" id="2.60.40.10">
    <property type="entry name" value="Immunoglobulins"/>
    <property type="match status" value="3"/>
</dbReference>
<evidence type="ECO:0000256" key="3">
    <source>
        <dbReference type="ARBA" id="ARBA00022723"/>
    </source>
</evidence>
<dbReference type="PROSITE" id="PS00547">
    <property type="entry name" value="TRANSGLUTAMINASES"/>
    <property type="match status" value="1"/>
</dbReference>
<name>A0A8D2KXP9_VARKO</name>
<dbReference type="PIRSF" id="PIRSF000459">
    <property type="entry name" value="TGM_EBP42"/>
    <property type="match status" value="1"/>
</dbReference>
<evidence type="ECO:0000256" key="9">
    <source>
        <dbReference type="SAM" id="MobiDB-lite"/>
    </source>
</evidence>
<keyword evidence="4 8" id="KW-0106">Calcium</keyword>
<comment type="similarity">
    <text evidence="1">Belongs to the transglutaminase superfamily. Transglutaminase family.</text>
</comment>
<dbReference type="PANTHER" id="PTHR11590">
    <property type="entry name" value="PROTEIN-GLUTAMINE GAMMA-GLUTAMYLTRANSFERASE"/>
    <property type="match status" value="1"/>
</dbReference>
<feature type="binding site" evidence="8">
    <location>
        <position position="488"/>
    </location>
    <ligand>
        <name>Ca(2+)</name>
        <dbReference type="ChEBI" id="CHEBI:29108"/>
    </ligand>
</feature>
<dbReference type="PANTHER" id="PTHR11590:SF38">
    <property type="entry name" value="PROTEIN-GLUTAMINE GAMMA-GLUTAMYLTRANSFERASE 5"/>
    <property type="match status" value="1"/>
</dbReference>
<dbReference type="Pfam" id="PF00868">
    <property type="entry name" value="Transglut_N"/>
    <property type="match status" value="1"/>
</dbReference>
<accession>A0A8D2KXP9</accession>
<dbReference type="Proteomes" id="UP000694545">
    <property type="component" value="Unplaced"/>
</dbReference>
<proteinExistence type="inferred from homology"/>
<feature type="active site" evidence="7">
    <location>
        <position position="310"/>
    </location>
</feature>
<dbReference type="SUPFAM" id="SSF81296">
    <property type="entry name" value="E set domains"/>
    <property type="match status" value="1"/>
</dbReference>
<keyword evidence="12" id="KW-1185">Reference proteome</keyword>
<dbReference type="GO" id="GO:0046872">
    <property type="term" value="F:metal ion binding"/>
    <property type="evidence" value="ECO:0007669"/>
    <property type="project" value="UniProtKB-KW"/>
</dbReference>
<dbReference type="SUPFAM" id="SSF49309">
    <property type="entry name" value="Transglutaminase, two C-terminal domains"/>
    <property type="match status" value="2"/>
</dbReference>
<keyword evidence="2" id="KW-0808">Transferase</keyword>
<reference evidence="11" key="2">
    <citation type="submission" date="2025-09" db="UniProtKB">
        <authorList>
            <consortium name="Ensembl"/>
        </authorList>
    </citation>
    <scope>IDENTIFICATION</scope>
</reference>
<dbReference type="SUPFAM" id="SSF54001">
    <property type="entry name" value="Cysteine proteinases"/>
    <property type="match status" value="1"/>
</dbReference>
<dbReference type="InterPro" id="IPR002931">
    <property type="entry name" value="Transglutaminase-like"/>
</dbReference>
<evidence type="ECO:0000256" key="6">
    <source>
        <dbReference type="ARBA" id="ARBA00024222"/>
    </source>
</evidence>
<protein>
    <recommendedName>
        <fullName evidence="6">protein-glutamine gamma-glutamyltransferase</fullName>
        <ecNumber evidence="6">2.3.2.13</ecNumber>
    </recommendedName>
</protein>
<comment type="cofactor">
    <cofactor evidence="8">
        <name>Ca(2+)</name>
        <dbReference type="ChEBI" id="CHEBI:29108"/>
    </cofactor>
    <text evidence="8">Binds 1 Ca(2+) ion per subunit.</text>
</comment>
<dbReference type="Pfam" id="PF01841">
    <property type="entry name" value="Transglut_core"/>
    <property type="match status" value="1"/>
</dbReference>
<dbReference type="InterPro" id="IPR036238">
    <property type="entry name" value="Transglutaminase_C_sf"/>
</dbReference>
<keyword evidence="5" id="KW-0012">Acyltransferase</keyword>
<evidence type="ECO:0000256" key="7">
    <source>
        <dbReference type="PIRSR" id="PIRSR000459-1"/>
    </source>
</evidence>
<dbReference type="Gene3D" id="3.90.260.10">
    <property type="entry name" value="Transglutaminase-like"/>
    <property type="match status" value="1"/>
</dbReference>
<dbReference type="InterPro" id="IPR038765">
    <property type="entry name" value="Papain-like_cys_pep_sf"/>
</dbReference>
<sequence>MAGGKPRSGRAAPACGEDEASGQHTPGGCGERGWRSSPGVPVLLPPELQLMFIDWQCPSNNRQHRTAEMSNTRLITRRGQPFTFTLHFLSRGYQPGLDSIYLVAETGEPAGPAVRQAPTRPRTDAAPSGPRSTDITVWAPAEVPVGRYQLKTRIDSGQASASYHLGEFIVLFNTWCPDDDVYLHSEAERHEYVLSDHGLIYQGNSKWIQPVPWNYGQLEEDMVGIALRVLDRSLDFQQDPAQDCASRGSPVYVSRVVSAMINSLDDKGVLQGNWSEDYSDGVRPSDWNGSTAILRQWDRTGGQAVKYGQCWVFAAVMCTVLRCLGIPTRVVTNFDSGHDTDGNLVIDVLLDKTSQVLPMERKDSIWNFHVWNESWMARRDLPMGYGGWQVLDATPQERSQGLFRCGPAPVRAVRDGELHLPYDTPFVFSMVNADRVVWLLHGAAKEMLLWETNAVGNHISTKQAGTGEREDLTHAYKHKEGGSRPGWERHVFEKALAQMPGRGATRSRTGLRAGGAETWRRHFPHRGGSGPPEPPTGAQTSLELKLAESPEIGQDIQLVLVARNLELAAKQLQLSLSAQGLLHTSRNPPPTPAAGRLEQAVLFRPSSRGRLQAAACATWRPGRVGHPRPGPSLAGRCNRGRPGRRSVTAFPPHRLGPLEARKRTSVTLQLTPYRSGPRQLLVSLASSHFPTMKGHALLQVAPDVGRGWGRRRL</sequence>
<feature type="binding site" evidence="8">
    <location>
        <position position="432"/>
    </location>
    <ligand>
        <name>Ca(2+)</name>
        <dbReference type="ChEBI" id="CHEBI:29108"/>
    </ligand>
</feature>
<evidence type="ECO:0000313" key="12">
    <source>
        <dbReference type="Proteomes" id="UP000694545"/>
    </source>
</evidence>
<dbReference type="InterPro" id="IPR014756">
    <property type="entry name" value="Ig_E-set"/>
</dbReference>
<dbReference type="SMART" id="SM00460">
    <property type="entry name" value="TGc"/>
    <property type="match status" value="1"/>
</dbReference>
<dbReference type="FunFam" id="3.90.260.10:FF:000001">
    <property type="entry name" value="Protein-glutamine gamma-glutamyltransferase 2"/>
    <property type="match status" value="1"/>
</dbReference>
<dbReference type="InterPro" id="IPR013783">
    <property type="entry name" value="Ig-like_fold"/>
</dbReference>
<dbReference type="Ensembl" id="ENSVKKT00000014101.1">
    <property type="protein sequence ID" value="ENSVKKP00000013772.1"/>
    <property type="gene ID" value="ENSVKKG00000009367.1"/>
</dbReference>
<dbReference type="InterPro" id="IPR013808">
    <property type="entry name" value="Transglutaminase_AS"/>
</dbReference>
<dbReference type="InterPro" id="IPR023608">
    <property type="entry name" value="Transglutaminase_animal"/>
</dbReference>
<feature type="domain" description="Transglutaminase-like" evidence="10">
    <location>
        <begin position="302"/>
        <end position="395"/>
    </location>
</feature>
<feature type="active site" evidence="7">
    <location>
        <position position="369"/>
    </location>
</feature>